<reference evidence="2 3" key="2">
    <citation type="journal article" date="2016" name="J. Biotechnol.">
        <title>Complete genome sequence of Arthrobacter alpinus ERGS4:06, a yellow pigmented bacterium tolerant to cold and radiations isolated from Sikkim Himalaya.</title>
        <authorList>
            <person name="Kumar R."/>
            <person name="Singh D."/>
            <person name="Swarnkar M.K."/>
            <person name="Singh A.K."/>
            <person name="Kumar S."/>
        </authorList>
    </citation>
    <scope>NUCLEOTIDE SEQUENCE [LARGE SCALE GENOMIC DNA]</scope>
    <source>
        <strain evidence="2 3">ERGS4:06</strain>
    </source>
</reference>
<feature type="transmembrane region" description="Helical" evidence="1">
    <location>
        <begin position="6"/>
        <end position="29"/>
    </location>
</feature>
<organism evidence="2 3">
    <name type="scientific">Arthrobacter alpinus</name>
    <dbReference type="NCBI Taxonomy" id="656366"/>
    <lineage>
        <taxon>Bacteria</taxon>
        <taxon>Bacillati</taxon>
        <taxon>Actinomycetota</taxon>
        <taxon>Actinomycetes</taxon>
        <taxon>Micrococcales</taxon>
        <taxon>Micrococcaceae</taxon>
        <taxon>Arthrobacter</taxon>
    </lineage>
</organism>
<reference evidence="3" key="1">
    <citation type="submission" date="2015-11" db="EMBL/GenBank/DDBJ databases">
        <authorList>
            <person name="Kumar R."/>
            <person name="Singh D."/>
            <person name="Swarnkar M.K."/>
            <person name="Singh A.K."/>
            <person name="Kumar S."/>
        </authorList>
    </citation>
    <scope>NUCLEOTIDE SEQUENCE [LARGE SCALE GENOMIC DNA]</scope>
    <source>
        <strain evidence="3">ERGS4:06</strain>
    </source>
</reference>
<sequence length="242" mass="26952">MSFPELFGAYWWLLFPLGGMAAGGFKALFASRERAQDRAHEREIEMYKLQHPEAAALDAANRPQPLADTVSLAKDGYSEADVARVKGEHDSVNKRWLSYELDVGKLIDFPMMSDVRQPLTVAFLRAKRDADALRPLEGDEISAKSRWDDYRNAVNAFAVAFDVAEKEAHRIKDSAFSDAERQRLGTARKLVNIAENDAASPAERQTAYKRARKELDGLIVLPDVTIASLEQKVARMLDGTAG</sequence>
<protein>
    <submittedName>
        <fullName evidence="2">Uncharacterized protein</fullName>
    </submittedName>
</protein>
<keyword evidence="1" id="KW-0472">Membrane</keyword>
<dbReference type="OrthoDB" id="4948465at2"/>
<dbReference type="Proteomes" id="UP000059574">
    <property type="component" value="Chromosome"/>
</dbReference>
<gene>
    <name evidence="2" type="ORF">AS189_17525</name>
</gene>
<evidence type="ECO:0000313" key="3">
    <source>
        <dbReference type="Proteomes" id="UP000059574"/>
    </source>
</evidence>
<evidence type="ECO:0000256" key="1">
    <source>
        <dbReference type="SAM" id="Phobius"/>
    </source>
</evidence>
<keyword evidence="1" id="KW-1133">Transmembrane helix</keyword>
<evidence type="ECO:0000313" key="2">
    <source>
        <dbReference type="EMBL" id="ALO67958.1"/>
    </source>
</evidence>
<name>A0A0S2M2W5_9MICC</name>
<dbReference type="EMBL" id="CP013200">
    <property type="protein sequence ID" value="ALO67958.1"/>
    <property type="molecule type" value="Genomic_DNA"/>
</dbReference>
<keyword evidence="1" id="KW-0812">Transmembrane</keyword>
<accession>A0A0S2M2W5</accession>
<dbReference type="AlphaFoldDB" id="A0A0S2M2W5"/>
<proteinExistence type="predicted"/>
<dbReference type="RefSeq" id="WP_062291842.1">
    <property type="nucleotide sequence ID" value="NZ_CP013200.1"/>
</dbReference>